<keyword evidence="4" id="KW-1185">Reference proteome</keyword>
<dbReference type="OrthoDB" id="9802752at2"/>
<dbReference type="Proteomes" id="UP000193710">
    <property type="component" value="Unassembled WGS sequence"/>
</dbReference>
<reference evidence="2" key="1">
    <citation type="journal article" date="2014" name="Genome Announc.">
        <title>Draft Genome Sequence of Mycobacterium triplex DSM 44626.</title>
        <authorList>
            <person name="Sassi M."/>
            <person name="Croce O."/>
            <person name="Robert C."/>
            <person name="Raoult D."/>
            <person name="Drancourt M."/>
        </authorList>
    </citation>
    <scope>NUCLEOTIDE SEQUENCE [LARGE SCALE GENOMIC DNA]</scope>
    <source>
        <strain evidence="2">DSM 44626</strain>
    </source>
</reference>
<dbReference type="Pfam" id="PF02661">
    <property type="entry name" value="Fic"/>
    <property type="match status" value="1"/>
</dbReference>
<evidence type="ECO:0000313" key="3">
    <source>
        <dbReference type="EMBL" id="ORW99531.1"/>
    </source>
</evidence>
<gene>
    <name evidence="3" type="ORF">AWC29_27700</name>
    <name evidence="2" type="ORF">BN973_02013</name>
</gene>
<evidence type="ECO:0000313" key="4">
    <source>
        <dbReference type="Proteomes" id="UP000193710"/>
    </source>
</evidence>
<dbReference type="EMBL" id="HG964446">
    <property type="protein sequence ID" value="CDO87657.1"/>
    <property type="molecule type" value="Genomic_DNA"/>
</dbReference>
<dbReference type="RefSeq" id="WP_036467751.1">
    <property type="nucleotide sequence ID" value="NZ_HG964446.1"/>
</dbReference>
<reference evidence="3 4" key="3">
    <citation type="submission" date="2016-01" db="EMBL/GenBank/DDBJ databases">
        <title>The new phylogeny of the genus Mycobacterium.</title>
        <authorList>
            <person name="Tarcisio F."/>
            <person name="Conor M."/>
            <person name="Antonella G."/>
            <person name="Elisabetta G."/>
            <person name="Giulia F.S."/>
            <person name="Sara T."/>
            <person name="Anna F."/>
            <person name="Clotilde B."/>
            <person name="Roberto B."/>
            <person name="Veronica D.S."/>
            <person name="Fabio R."/>
            <person name="Monica P."/>
            <person name="Olivier J."/>
            <person name="Enrico T."/>
            <person name="Nicola S."/>
        </authorList>
    </citation>
    <scope>NUCLEOTIDE SEQUENCE [LARGE SCALE GENOMIC DNA]</scope>
    <source>
        <strain evidence="3 4">DSM 44626</strain>
    </source>
</reference>
<dbReference type="eggNOG" id="COG3654">
    <property type="taxonomic scope" value="Bacteria"/>
</dbReference>
<reference evidence="2" key="2">
    <citation type="submission" date="2014-04" db="EMBL/GenBank/DDBJ databases">
        <authorList>
            <person name="Urmite Genomes U."/>
        </authorList>
    </citation>
    <scope>NUCLEOTIDE SEQUENCE</scope>
    <source>
        <strain evidence="2">DSM 44626</strain>
    </source>
</reference>
<dbReference type="AlphaFoldDB" id="A0A024JWF0"/>
<accession>A0A024JWF0</accession>
<dbReference type="Gene3D" id="1.20.120.1870">
    <property type="entry name" value="Fic/DOC protein, Fido domain"/>
    <property type="match status" value="1"/>
</dbReference>
<name>A0A024JWF0_9MYCO</name>
<evidence type="ECO:0000259" key="1">
    <source>
        <dbReference type="Pfam" id="PF02661"/>
    </source>
</evidence>
<dbReference type="PANTHER" id="PTHR39426:SF1">
    <property type="entry name" value="HOMOLOGY TO DEATH-ON-CURING PROTEIN OF PHAGE P1"/>
    <property type="match status" value="1"/>
</dbReference>
<feature type="domain" description="Fido" evidence="1">
    <location>
        <begin position="4"/>
        <end position="83"/>
    </location>
</feature>
<dbReference type="InterPro" id="IPR006440">
    <property type="entry name" value="Doc"/>
</dbReference>
<dbReference type="PANTHER" id="PTHR39426">
    <property type="entry name" value="HOMOLOGY TO DEATH-ON-CURING PROTEIN OF PHAGE P1"/>
    <property type="match status" value="1"/>
</dbReference>
<dbReference type="EMBL" id="LQPY01000038">
    <property type="protein sequence ID" value="ORW99531.1"/>
    <property type="molecule type" value="Genomic_DNA"/>
</dbReference>
<dbReference type="NCBIfam" id="TIGR01550">
    <property type="entry name" value="DOC_P1"/>
    <property type="match status" value="1"/>
</dbReference>
<dbReference type="InterPro" id="IPR003812">
    <property type="entry name" value="Fido"/>
</dbReference>
<dbReference type="HOGENOM" id="CLU_115697_5_1_11"/>
<organism evidence="2">
    <name type="scientific">Mycobacterium triplex</name>
    <dbReference type="NCBI Taxonomy" id="47839"/>
    <lineage>
        <taxon>Bacteria</taxon>
        <taxon>Bacillati</taxon>
        <taxon>Actinomycetota</taxon>
        <taxon>Actinomycetes</taxon>
        <taxon>Mycobacteriales</taxon>
        <taxon>Mycobacteriaceae</taxon>
        <taxon>Mycobacterium</taxon>
        <taxon>Mycobacterium simiae complex</taxon>
    </lineage>
</organism>
<sequence>MTDYLDLEDLLEIAAEAVGKDVVVSDYGLLESAQARPRATVFGRDTYPDLHLKAAALLHSLARNHALVDGDKRLAWTACRTFLAINAQWISAPEDERFDFVIGVATGAMPDLDEIAAELRGWSHQEG</sequence>
<dbReference type="InterPro" id="IPR053737">
    <property type="entry name" value="Type_II_TA_Toxin"/>
</dbReference>
<dbReference type="GO" id="GO:0016301">
    <property type="term" value="F:kinase activity"/>
    <property type="evidence" value="ECO:0007669"/>
    <property type="project" value="InterPro"/>
</dbReference>
<evidence type="ECO:0000313" key="2">
    <source>
        <dbReference type="EMBL" id="CDO87657.1"/>
    </source>
</evidence>
<protein>
    <submittedName>
        <fullName evidence="2">Death-on-curing protein</fullName>
    </submittedName>
</protein>
<dbReference type="Proteomes" id="UP000028880">
    <property type="component" value="Unassembled WGS sequence"/>
</dbReference>
<proteinExistence type="predicted"/>